<organism evidence="2">
    <name type="scientific">Propionibacterium freudenreichii subsp. freudenreichii</name>
    <dbReference type="NCBI Taxonomy" id="66712"/>
    <lineage>
        <taxon>Bacteria</taxon>
        <taxon>Bacillati</taxon>
        <taxon>Actinomycetota</taxon>
        <taxon>Actinomycetes</taxon>
        <taxon>Propionibacteriales</taxon>
        <taxon>Propionibacteriaceae</taxon>
        <taxon>Propionibacterium</taxon>
    </lineage>
</organism>
<proteinExistence type="predicted"/>
<feature type="compositionally biased region" description="Basic and acidic residues" evidence="1">
    <location>
        <begin position="441"/>
        <end position="470"/>
    </location>
</feature>
<evidence type="ECO:0000313" key="2">
    <source>
        <dbReference type="EMBL" id="CEP26847.1"/>
    </source>
</evidence>
<dbReference type="AlphaFoldDB" id="A0A0B7P074"/>
<sequence>MPAGALRTIEEPVMSDENTMRPGDDDPGQDPLSELLRRMGLNVPAQGLDLNAMMGQFQQAMSQAAAHTDSSTGIDWDATKQAARHVVASLGPDPSPTQTQRAQLADADRLAESWLDPVTTFAPADAPAEPWSRAQWVDDTMDSWRAIVEPIVTAIADAMSKAMGGQAMADAPELAQLSGMLGPILRGAAGQMYAAQLSEAIGKVAADVLTGAELGVQLLSKPRVVVLPTNANAFVRGLELPDEDVLMYLTLREAARQRLFARVTWLGPQLLALIEHYARGITIDMAALGEVIDPDSMAGLTPDKLQELSKQLQGRLFTPTRTPEQEEVLGRLETLLALVEGWVDTVAHEAAASWLSHEEALMEVIRRRRATGGPTEKMFGSLVGLELRPRRVRDAQRLWQAVQAARGPEGRDAVWAHPDLIPTTADLDDPIGFSSGERDEDQTRDWDDDLARLLEQDRHDDGPADPDSRGSGDTPGPTDH</sequence>
<name>A0A0B7P074_PROFF</name>
<feature type="region of interest" description="Disordered" evidence="1">
    <location>
        <begin position="1"/>
        <end position="30"/>
    </location>
</feature>
<gene>
    <name evidence="2" type="ORF">PFCIRM138_10220</name>
</gene>
<dbReference type="SUPFAM" id="SSF55486">
    <property type="entry name" value="Metalloproteases ('zincins'), catalytic domain"/>
    <property type="match status" value="1"/>
</dbReference>
<reference evidence="2" key="1">
    <citation type="submission" date="2014-08" db="EMBL/GenBank/DDBJ databases">
        <authorList>
            <person name="Falentin Helene"/>
        </authorList>
    </citation>
    <scope>NUCLEOTIDE SEQUENCE</scope>
</reference>
<protein>
    <recommendedName>
        <fullName evidence="3">Hydrolase</fullName>
    </recommendedName>
</protein>
<feature type="region of interest" description="Disordered" evidence="1">
    <location>
        <begin position="425"/>
        <end position="480"/>
    </location>
</feature>
<dbReference type="PANTHER" id="PTHR39420">
    <property type="match status" value="1"/>
</dbReference>
<dbReference type="InterPro" id="IPR042271">
    <property type="entry name" value="Zinicin_2_N"/>
</dbReference>
<dbReference type="PANTHER" id="PTHR39420:SF2">
    <property type="entry name" value="HYDROLASE"/>
    <property type="match status" value="1"/>
</dbReference>
<dbReference type="Gene3D" id="1.20.150.30">
    <property type="entry name" value="Zincin-like metallopeptidase, N-terminal domain"/>
    <property type="match status" value="1"/>
</dbReference>
<dbReference type="NCBIfam" id="TIGR03624">
    <property type="entry name" value="putative hydrolase"/>
    <property type="match status" value="1"/>
</dbReference>
<dbReference type="InterPro" id="IPR018766">
    <property type="entry name" value="Zinicin_2"/>
</dbReference>
<evidence type="ECO:0008006" key="3">
    <source>
        <dbReference type="Google" id="ProtNLM"/>
    </source>
</evidence>
<accession>A0A0B7P074</accession>
<dbReference type="EMBL" id="LM676425">
    <property type="protein sequence ID" value="CEP26847.1"/>
    <property type="molecule type" value="Genomic_DNA"/>
</dbReference>
<dbReference type="Pfam" id="PF10103">
    <property type="entry name" value="Zincin_2"/>
    <property type="match status" value="1"/>
</dbReference>
<evidence type="ECO:0000256" key="1">
    <source>
        <dbReference type="SAM" id="MobiDB-lite"/>
    </source>
</evidence>